<evidence type="ECO:0000313" key="5">
    <source>
        <dbReference type="Proteomes" id="UP000735302"/>
    </source>
</evidence>
<dbReference type="Pfam" id="PF13202">
    <property type="entry name" value="EF-hand_5"/>
    <property type="match status" value="3"/>
</dbReference>
<organism evidence="4 5">
    <name type="scientific">Plakobranchus ocellatus</name>
    <dbReference type="NCBI Taxonomy" id="259542"/>
    <lineage>
        <taxon>Eukaryota</taxon>
        <taxon>Metazoa</taxon>
        <taxon>Spiralia</taxon>
        <taxon>Lophotrochozoa</taxon>
        <taxon>Mollusca</taxon>
        <taxon>Gastropoda</taxon>
        <taxon>Heterobranchia</taxon>
        <taxon>Euthyneura</taxon>
        <taxon>Panpulmonata</taxon>
        <taxon>Sacoglossa</taxon>
        <taxon>Placobranchoidea</taxon>
        <taxon>Plakobranchidae</taxon>
        <taxon>Plakobranchus</taxon>
    </lineage>
</organism>
<dbReference type="PROSITE" id="PS50222">
    <property type="entry name" value="EF_HAND_2"/>
    <property type="match status" value="2"/>
</dbReference>
<dbReference type="AlphaFoldDB" id="A0AAV4DC08"/>
<feature type="domain" description="EF-hand" evidence="3">
    <location>
        <begin position="171"/>
        <end position="206"/>
    </location>
</feature>
<evidence type="ECO:0000259" key="3">
    <source>
        <dbReference type="PROSITE" id="PS50222"/>
    </source>
</evidence>
<proteinExistence type="predicted"/>
<protein>
    <submittedName>
        <fullName evidence="4">Calexcitin</fullName>
    </submittedName>
</protein>
<keyword evidence="1" id="KW-0106">Calcium</keyword>
<keyword evidence="5" id="KW-1185">Reference proteome</keyword>
<dbReference type="SMART" id="SM00054">
    <property type="entry name" value="EFh"/>
    <property type="match status" value="2"/>
</dbReference>
<sequence length="257" mass="28916">MAVAAAIAAVCGCIPHGTPNRTEFTRSAGERGLVWFLYLASLQQGDLRISGLPPSQSAGGGAQIRNRRIPPDVRADSPTTGKNECGIDTNKDGVIEKCDFDEAVEKISSLHHWKSNDAALKEAEEKVNKIWEGLREKADKNKDGKITKEEWKKMWEGCIKDVVDGKPFPAWQQDYMEFMFYANDTSGDGFIDRDEYTAIYKLFGFSNDDVTVCFDKISEGCPNQMLSKENFEALWREYFTAEDESAKGNYLFGRQKH</sequence>
<accession>A0AAV4DC08</accession>
<dbReference type="InterPro" id="IPR011992">
    <property type="entry name" value="EF-hand-dom_pair"/>
</dbReference>
<gene>
    <name evidence="4" type="ORF">PoB_006825900</name>
</gene>
<dbReference type="Proteomes" id="UP000735302">
    <property type="component" value="Unassembled WGS sequence"/>
</dbReference>
<reference evidence="4 5" key="1">
    <citation type="journal article" date="2021" name="Elife">
        <title>Chloroplast acquisition without the gene transfer in kleptoplastic sea slugs, Plakobranchus ocellatus.</title>
        <authorList>
            <person name="Maeda T."/>
            <person name="Takahashi S."/>
            <person name="Yoshida T."/>
            <person name="Shimamura S."/>
            <person name="Takaki Y."/>
            <person name="Nagai Y."/>
            <person name="Toyoda A."/>
            <person name="Suzuki Y."/>
            <person name="Arimoto A."/>
            <person name="Ishii H."/>
            <person name="Satoh N."/>
            <person name="Nishiyama T."/>
            <person name="Hasebe M."/>
            <person name="Maruyama T."/>
            <person name="Minagawa J."/>
            <person name="Obokata J."/>
            <person name="Shigenobu S."/>
        </authorList>
    </citation>
    <scope>NUCLEOTIDE SEQUENCE [LARGE SCALE GENOMIC DNA]</scope>
</reference>
<dbReference type="SUPFAM" id="SSF47473">
    <property type="entry name" value="EF-hand"/>
    <property type="match status" value="1"/>
</dbReference>
<feature type="region of interest" description="Disordered" evidence="2">
    <location>
        <begin position="54"/>
        <end position="83"/>
    </location>
</feature>
<dbReference type="GO" id="GO:0005509">
    <property type="term" value="F:calcium ion binding"/>
    <property type="evidence" value="ECO:0007669"/>
    <property type="project" value="InterPro"/>
</dbReference>
<dbReference type="InterPro" id="IPR002048">
    <property type="entry name" value="EF_hand_dom"/>
</dbReference>
<dbReference type="EMBL" id="BLXT01007710">
    <property type="protein sequence ID" value="GFO41754.1"/>
    <property type="molecule type" value="Genomic_DNA"/>
</dbReference>
<name>A0AAV4DC08_9GAST</name>
<dbReference type="PROSITE" id="PS00018">
    <property type="entry name" value="EF_HAND_1"/>
    <property type="match status" value="3"/>
</dbReference>
<comment type="caution">
    <text evidence="4">The sequence shown here is derived from an EMBL/GenBank/DDBJ whole genome shotgun (WGS) entry which is preliminary data.</text>
</comment>
<evidence type="ECO:0000256" key="2">
    <source>
        <dbReference type="SAM" id="MobiDB-lite"/>
    </source>
</evidence>
<evidence type="ECO:0000256" key="1">
    <source>
        <dbReference type="ARBA" id="ARBA00022837"/>
    </source>
</evidence>
<dbReference type="Gene3D" id="1.10.238.10">
    <property type="entry name" value="EF-hand"/>
    <property type="match status" value="1"/>
</dbReference>
<dbReference type="InterPro" id="IPR018247">
    <property type="entry name" value="EF_Hand_1_Ca_BS"/>
</dbReference>
<evidence type="ECO:0000313" key="4">
    <source>
        <dbReference type="EMBL" id="GFO41754.1"/>
    </source>
</evidence>
<feature type="domain" description="EF-hand" evidence="3">
    <location>
        <begin position="136"/>
        <end position="161"/>
    </location>
</feature>